<dbReference type="AlphaFoldDB" id="W4JR01"/>
<dbReference type="Proteomes" id="UP000030671">
    <property type="component" value="Unassembled WGS sequence"/>
</dbReference>
<dbReference type="EMBL" id="KI925465">
    <property type="protein sequence ID" value="ETW75997.1"/>
    <property type="molecule type" value="Genomic_DNA"/>
</dbReference>
<evidence type="ECO:0000313" key="2">
    <source>
        <dbReference type="Proteomes" id="UP000030671"/>
    </source>
</evidence>
<evidence type="ECO:0000313" key="1">
    <source>
        <dbReference type="EMBL" id="ETW75997.1"/>
    </source>
</evidence>
<accession>W4JR01</accession>
<name>W4JR01_HETIT</name>
<organism evidence="1 2">
    <name type="scientific">Heterobasidion irregulare (strain TC 32-1)</name>
    <dbReference type="NCBI Taxonomy" id="747525"/>
    <lineage>
        <taxon>Eukaryota</taxon>
        <taxon>Fungi</taxon>
        <taxon>Dikarya</taxon>
        <taxon>Basidiomycota</taxon>
        <taxon>Agaricomycotina</taxon>
        <taxon>Agaricomycetes</taxon>
        <taxon>Russulales</taxon>
        <taxon>Bondarzewiaceae</taxon>
        <taxon>Heterobasidion</taxon>
        <taxon>Heterobasidion annosum species complex</taxon>
    </lineage>
</organism>
<reference evidence="1 2" key="1">
    <citation type="journal article" date="2012" name="New Phytol.">
        <title>Insight into trade-off between wood decay and parasitism from the genome of a fungal forest pathogen.</title>
        <authorList>
            <person name="Olson A."/>
            <person name="Aerts A."/>
            <person name="Asiegbu F."/>
            <person name="Belbahri L."/>
            <person name="Bouzid O."/>
            <person name="Broberg A."/>
            <person name="Canback B."/>
            <person name="Coutinho P.M."/>
            <person name="Cullen D."/>
            <person name="Dalman K."/>
            <person name="Deflorio G."/>
            <person name="van Diepen L.T."/>
            <person name="Dunand C."/>
            <person name="Duplessis S."/>
            <person name="Durling M."/>
            <person name="Gonthier P."/>
            <person name="Grimwood J."/>
            <person name="Fossdal C.G."/>
            <person name="Hansson D."/>
            <person name="Henrissat B."/>
            <person name="Hietala A."/>
            <person name="Himmelstrand K."/>
            <person name="Hoffmeister D."/>
            <person name="Hogberg N."/>
            <person name="James T.Y."/>
            <person name="Karlsson M."/>
            <person name="Kohler A."/>
            <person name="Kues U."/>
            <person name="Lee Y.H."/>
            <person name="Lin Y.C."/>
            <person name="Lind M."/>
            <person name="Lindquist E."/>
            <person name="Lombard V."/>
            <person name="Lucas S."/>
            <person name="Lunden K."/>
            <person name="Morin E."/>
            <person name="Murat C."/>
            <person name="Park J."/>
            <person name="Raffaello T."/>
            <person name="Rouze P."/>
            <person name="Salamov A."/>
            <person name="Schmutz J."/>
            <person name="Solheim H."/>
            <person name="Stahlberg J."/>
            <person name="Velez H."/>
            <person name="de Vries R.P."/>
            <person name="Wiebenga A."/>
            <person name="Woodward S."/>
            <person name="Yakovlev I."/>
            <person name="Garbelotto M."/>
            <person name="Martin F."/>
            <person name="Grigoriev I.V."/>
            <person name="Stenlid J."/>
        </authorList>
    </citation>
    <scope>NUCLEOTIDE SEQUENCE [LARGE SCALE GENOMIC DNA]</scope>
    <source>
        <strain evidence="1 2">TC 32-1</strain>
    </source>
</reference>
<dbReference type="HOGENOM" id="CLU_3143267_0_0_1"/>
<gene>
    <name evidence="1" type="ORF">HETIRDRAFT_162768</name>
</gene>
<dbReference type="RefSeq" id="XP_009552224.1">
    <property type="nucleotide sequence ID" value="XM_009553929.1"/>
</dbReference>
<dbReference type="GeneID" id="20667791"/>
<proteinExistence type="predicted"/>
<sequence length="49" mass="5698">MALPSYMLLLVPCINLDIIHDHYEILLTYLKQIKKGIYYASQLPTLYVA</sequence>
<dbReference type="KEGG" id="hir:HETIRDRAFT_162768"/>
<dbReference type="InParanoid" id="W4JR01"/>
<protein>
    <submittedName>
        <fullName evidence="1">Uncharacterized protein</fullName>
    </submittedName>
</protein>
<keyword evidence="2" id="KW-1185">Reference proteome</keyword>